<dbReference type="SUPFAM" id="SSF46689">
    <property type="entry name" value="Homeodomain-like"/>
    <property type="match status" value="1"/>
</dbReference>
<dbReference type="AlphaFoldDB" id="A0A933W0N6"/>
<dbReference type="GO" id="GO:0004803">
    <property type="term" value="F:transposase activity"/>
    <property type="evidence" value="ECO:0007669"/>
    <property type="project" value="TreeGrafter"/>
</dbReference>
<dbReference type="InterPro" id="IPR051917">
    <property type="entry name" value="Transposase-Integrase"/>
</dbReference>
<gene>
    <name evidence="3" type="ORF">HZA66_06535</name>
</gene>
<feature type="non-terminal residue" evidence="3">
    <location>
        <position position="73"/>
    </location>
</feature>
<dbReference type="GO" id="GO:0032196">
    <property type="term" value="P:transposition"/>
    <property type="evidence" value="ECO:0007669"/>
    <property type="project" value="TreeGrafter"/>
</dbReference>
<organism evidence="3 4">
    <name type="scientific">Rhodopseudomonas palustris</name>
    <dbReference type="NCBI Taxonomy" id="1076"/>
    <lineage>
        <taxon>Bacteria</taxon>
        <taxon>Pseudomonadati</taxon>
        <taxon>Pseudomonadota</taxon>
        <taxon>Alphaproteobacteria</taxon>
        <taxon>Hyphomicrobiales</taxon>
        <taxon>Nitrobacteraceae</taxon>
        <taxon>Rhodopseudomonas</taxon>
    </lineage>
</organism>
<dbReference type="GO" id="GO:0005829">
    <property type="term" value="C:cytosol"/>
    <property type="evidence" value="ECO:0007669"/>
    <property type="project" value="TreeGrafter"/>
</dbReference>
<dbReference type="EMBL" id="JACRJB010000017">
    <property type="protein sequence ID" value="MBI5129080.1"/>
    <property type="molecule type" value="Genomic_DNA"/>
</dbReference>
<evidence type="ECO:0000313" key="4">
    <source>
        <dbReference type="Proteomes" id="UP000782519"/>
    </source>
</evidence>
<sequence>MPPTHFSQSSKPASGRYLSFAEREEIAVLHAQGHGVRTIADRLGRAPSTISRELGRNAAGRSDPLDYRATTAQ</sequence>
<evidence type="ECO:0000256" key="1">
    <source>
        <dbReference type="SAM" id="MobiDB-lite"/>
    </source>
</evidence>
<reference evidence="3" key="1">
    <citation type="submission" date="2020-07" db="EMBL/GenBank/DDBJ databases">
        <title>Huge and variable diversity of episymbiotic CPR bacteria and DPANN archaea in groundwater ecosystems.</title>
        <authorList>
            <person name="He C.Y."/>
            <person name="Keren R."/>
            <person name="Whittaker M."/>
            <person name="Farag I.F."/>
            <person name="Doudna J."/>
            <person name="Cate J.H.D."/>
            <person name="Banfield J.F."/>
        </authorList>
    </citation>
    <scope>NUCLEOTIDE SEQUENCE</scope>
    <source>
        <strain evidence="3">NC_groundwater_1818_Pr3_B-0.1um_66_35</strain>
    </source>
</reference>
<feature type="region of interest" description="Disordered" evidence="1">
    <location>
        <begin position="50"/>
        <end position="73"/>
    </location>
</feature>
<evidence type="ECO:0000313" key="3">
    <source>
        <dbReference type="EMBL" id="MBI5129080.1"/>
    </source>
</evidence>
<evidence type="ECO:0000259" key="2">
    <source>
        <dbReference type="Pfam" id="PF13936"/>
    </source>
</evidence>
<dbReference type="Proteomes" id="UP000782519">
    <property type="component" value="Unassembled WGS sequence"/>
</dbReference>
<accession>A0A933W0N6</accession>
<feature type="domain" description="Transposase IS30-like HTH" evidence="2">
    <location>
        <begin position="14"/>
        <end position="57"/>
    </location>
</feature>
<dbReference type="Gene3D" id="1.10.10.60">
    <property type="entry name" value="Homeodomain-like"/>
    <property type="match status" value="1"/>
</dbReference>
<comment type="caution">
    <text evidence="3">The sequence shown here is derived from an EMBL/GenBank/DDBJ whole genome shotgun (WGS) entry which is preliminary data.</text>
</comment>
<dbReference type="Pfam" id="PF13936">
    <property type="entry name" value="HTH_38"/>
    <property type="match status" value="1"/>
</dbReference>
<proteinExistence type="predicted"/>
<dbReference type="PANTHER" id="PTHR10948">
    <property type="entry name" value="TRANSPOSASE"/>
    <property type="match status" value="1"/>
</dbReference>
<dbReference type="PANTHER" id="PTHR10948:SF23">
    <property type="entry name" value="TRANSPOSASE INSI FOR INSERTION SEQUENCE ELEMENT IS30A-RELATED"/>
    <property type="match status" value="1"/>
</dbReference>
<dbReference type="InterPro" id="IPR009057">
    <property type="entry name" value="Homeodomain-like_sf"/>
</dbReference>
<name>A0A933W0N6_RHOPL</name>
<dbReference type="InterPro" id="IPR025246">
    <property type="entry name" value="IS30-like_HTH"/>
</dbReference>
<protein>
    <submittedName>
        <fullName evidence="3">Helix-turn-helix domain-containing protein</fullName>
    </submittedName>
</protein>